<evidence type="ECO:0000256" key="1">
    <source>
        <dbReference type="SAM" id="MobiDB-lite"/>
    </source>
</evidence>
<dbReference type="RefSeq" id="WP_380078939.1">
    <property type="nucleotide sequence ID" value="NZ_JBHRZF010000157.1"/>
</dbReference>
<organism evidence="3 4">
    <name type="scientific">Deinococcus antarcticus</name>
    <dbReference type="NCBI Taxonomy" id="1298767"/>
    <lineage>
        <taxon>Bacteria</taxon>
        <taxon>Thermotogati</taxon>
        <taxon>Deinococcota</taxon>
        <taxon>Deinococci</taxon>
        <taxon>Deinococcales</taxon>
        <taxon>Deinococcaceae</taxon>
        <taxon>Deinococcus</taxon>
    </lineage>
</organism>
<comment type="caution">
    <text evidence="3">The sequence shown here is derived from an EMBL/GenBank/DDBJ whole genome shotgun (WGS) entry which is preliminary data.</text>
</comment>
<sequence length="301" mass="30833">MKKNALASLPLIAVAALPLTVGLVFAQTSGTAQAPQRVQPLQPGQSSQGQNQQGQNQQGQTQQNQRQQSGTNYGDVFIQKLAAQLGITVEKLKAAATAASKSTIDQGVKAGDFPADMAQNMTQRLQDDPFALAGGRGGRGGHGMHGDGDGDFGSGRDGPDGRFQGSQPGQQGQPQPGQSDQRMGRDSLGQAVTAAVAKALGLTEQQLFTQLQGGQTVAQIAQARGISTATLHTAAVEALKTGLATDVKAGRLTQAQADQRIAQAQADANFGLNFGRGGRGGGPRGQTNDTPDTAQGDALTG</sequence>
<evidence type="ECO:0000256" key="2">
    <source>
        <dbReference type="SAM" id="SignalP"/>
    </source>
</evidence>
<feature type="compositionally biased region" description="Gly residues" evidence="1">
    <location>
        <begin position="274"/>
        <end position="284"/>
    </location>
</feature>
<dbReference type="EMBL" id="JBHRZF010000157">
    <property type="protein sequence ID" value="MFC3861740.1"/>
    <property type="molecule type" value="Genomic_DNA"/>
</dbReference>
<protein>
    <submittedName>
        <fullName evidence="3">Uncharacterized protein</fullName>
    </submittedName>
</protein>
<feature type="signal peptide" evidence="2">
    <location>
        <begin position="1"/>
        <end position="26"/>
    </location>
</feature>
<feature type="compositionally biased region" description="Low complexity" evidence="1">
    <location>
        <begin position="161"/>
        <end position="179"/>
    </location>
</feature>
<feature type="region of interest" description="Disordered" evidence="1">
    <location>
        <begin position="34"/>
        <end position="70"/>
    </location>
</feature>
<feature type="compositionally biased region" description="Low complexity" evidence="1">
    <location>
        <begin position="42"/>
        <end position="70"/>
    </location>
</feature>
<proteinExistence type="predicted"/>
<dbReference type="Proteomes" id="UP001595748">
    <property type="component" value="Unassembled WGS sequence"/>
</dbReference>
<feature type="region of interest" description="Disordered" evidence="1">
    <location>
        <begin position="270"/>
        <end position="301"/>
    </location>
</feature>
<feature type="region of interest" description="Disordered" evidence="1">
    <location>
        <begin position="129"/>
        <end position="190"/>
    </location>
</feature>
<feature type="chain" id="PRO_5045377060" evidence="2">
    <location>
        <begin position="27"/>
        <end position="301"/>
    </location>
</feature>
<keyword evidence="4" id="KW-1185">Reference proteome</keyword>
<accession>A0ABV8A9G3</accession>
<gene>
    <name evidence="3" type="ORF">ACFOPQ_13310</name>
</gene>
<feature type="compositionally biased region" description="Gly residues" evidence="1">
    <location>
        <begin position="134"/>
        <end position="143"/>
    </location>
</feature>
<evidence type="ECO:0000313" key="4">
    <source>
        <dbReference type="Proteomes" id="UP001595748"/>
    </source>
</evidence>
<evidence type="ECO:0000313" key="3">
    <source>
        <dbReference type="EMBL" id="MFC3861740.1"/>
    </source>
</evidence>
<reference evidence="4" key="1">
    <citation type="journal article" date="2019" name="Int. J. Syst. Evol. Microbiol.">
        <title>The Global Catalogue of Microorganisms (GCM) 10K type strain sequencing project: providing services to taxonomists for standard genome sequencing and annotation.</title>
        <authorList>
            <consortium name="The Broad Institute Genomics Platform"/>
            <consortium name="The Broad Institute Genome Sequencing Center for Infectious Disease"/>
            <person name="Wu L."/>
            <person name="Ma J."/>
        </authorList>
    </citation>
    <scope>NUCLEOTIDE SEQUENCE [LARGE SCALE GENOMIC DNA]</scope>
    <source>
        <strain evidence="4">CCTCC AB 2013263</strain>
    </source>
</reference>
<keyword evidence="2" id="KW-0732">Signal</keyword>
<name>A0ABV8A9G3_9DEIO</name>